<organism evidence="2">
    <name type="scientific">Anguilla anguilla</name>
    <name type="common">European freshwater eel</name>
    <name type="synonym">Muraena anguilla</name>
    <dbReference type="NCBI Taxonomy" id="7936"/>
    <lineage>
        <taxon>Eukaryota</taxon>
        <taxon>Metazoa</taxon>
        <taxon>Chordata</taxon>
        <taxon>Craniata</taxon>
        <taxon>Vertebrata</taxon>
        <taxon>Euteleostomi</taxon>
        <taxon>Actinopterygii</taxon>
        <taxon>Neopterygii</taxon>
        <taxon>Teleostei</taxon>
        <taxon>Anguilliformes</taxon>
        <taxon>Anguillidae</taxon>
        <taxon>Anguilla</taxon>
    </lineage>
</organism>
<reference evidence="2" key="2">
    <citation type="journal article" date="2015" name="Fish Shellfish Immunol.">
        <title>Early steps in the European eel (Anguilla anguilla)-Vibrio vulnificus interaction in the gills: Role of the RtxA13 toxin.</title>
        <authorList>
            <person name="Callol A."/>
            <person name="Pajuelo D."/>
            <person name="Ebbesson L."/>
            <person name="Teles M."/>
            <person name="MacKenzie S."/>
            <person name="Amaro C."/>
        </authorList>
    </citation>
    <scope>NUCLEOTIDE SEQUENCE</scope>
</reference>
<evidence type="ECO:0000313" key="2">
    <source>
        <dbReference type="EMBL" id="JAH95977.1"/>
    </source>
</evidence>
<feature type="region of interest" description="Disordered" evidence="1">
    <location>
        <begin position="1"/>
        <end position="31"/>
    </location>
</feature>
<dbReference type="AlphaFoldDB" id="A0A0E9WZR7"/>
<protein>
    <submittedName>
        <fullName evidence="2">Uncharacterized protein</fullName>
    </submittedName>
</protein>
<sequence length="57" mass="6294">MTESRSRPIISLRGSFPPHQFSATDTKLLPEPGKGDETIQGFTAQVLMQTFHHQGAL</sequence>
<dbReference type="EMBL" id="GBXM01012600">
    <property type="protein sequence ID" value="JAH95977.1"/>
    <property type="molecule type" value="Transcribed_RNA"/>
</dbReference>
<reference evidence="2" key="1">
    <citation type="submission" date="2014-11" db="EMBL/GenBank/DDBJ databases">
        <authorList>
            <person name="Amaro Gonzalez C."/>
        </authorList>
    </citation>
    <scope>NUCLEOTIDE SEQUENCE</scope>
</reference>
<proteinExistence type="predicted"/>
<name>A0A0E9WZR7_ANGAN</name>
<accession>A0A0E9WZR7</accession>
<evidence type="ECO:0000256" key="1">
    <source>
        <dbReference type="SAM" id="MobiDB-lite"/>
    </source>
</evidence>